<comment type="caution">
    <text evidence="1">The sequence shown here is derived from an EMBL/GenBank/DDBJ whole genome shotgun (WGS) entry which is preliminary data.</text>
</comment>
<evidence type="ECO:0000313" key="1">
    <source>
        <dbReference type="EMBL" id="RIA83851.1"/>
    </source>
</evidence>
<sequence>MGNELSLVDIPDSIDTQGYLSSVLEESTRKSYEQLRYERSKLGKVKREKFELQQEKYERDLRDEEALKKLKLQNKRKNHEVLGINNNILYQNTGLERRQNVEYGDIYPRDLDFAMLKGISKTMMSKRLIMNEMNKIIKILNFSNF</sequence>
<gene>
    <name evidence="1" type="ORF">C1645_444633</name>
</gene>
<reference evidence="1 2" key="1">
    <citation type="submission" date="2018-06" db="EMBL/GenBank/DDBJ databases">
        <title>Comparative genomics reveals the genomic features of Rhizophagus irregularis, R. cerebriforme, R. diaphanum and Gigaspora rosea, and their symbiotic lifestyle signature.</title>
        <authorList>
            <person name="Morin E."/>
            <person name="San Clemente H."/>
            <person name="Chen E.C.H."/>
            <person name="De La Providencia I."/>
            <person name="Hainaut M."/>
            <person name="Kuo A."/>
            <person name="Kohler A."/>
            <person name="Murat C."/>
            <person name="Tang N."/>
            <person name="Roy S."/>
            <person name="Loubradou J."/>
            <person name="Henrissat B."/>
            <person name="Grigoriev I.V."/>
            <person name="Corradi N."/>
            <person name="Roux C."/>
            <person name="Martin F.M."/>
        </authorList>
    </citation>
    <scope>NUCLEOTIDE SEQUENCE [LARGE SCALE GENOMIC DNA]</scope>
    <source>
        <strain evidence="1 2">DAOM 227022</strain>
    </source>
</reference>
<protein>
    <submittedName>
        <fullName evidence="1">Uncharacterized protein</fullName>
    </submittedName>
</protein>
<proteinExistence type="predicted"/>
<dbReference type="EMBL" id="QKYT01000538">
    <property type="protein sequence ID" value="RIA83851.1"/>
    <property type="molecule type" value="Genomic_DNA"/>
</dbReference>
<dbReference type="AlphaFoldDB" id="A0A397SM08"/>
<dbReference type="Proteomes" id="UP000265703">
    <property type="component" value="Unassembled WGS sequence"/>
</dbReference>
<evidence type="ECO:0000313" key="2">
    <source>
        <dbReference type="Proteomes" id="UP000265703"/>
    </source>
</evidence>
<organism evidence="1 2">
    <name type="scientific">Glomus cerebriforme</name>
    <dbReference type="NCBI Taxonomy" id="658196"/>
    <lineage>
        <taxon>Eukaryota</taxon>
        <taxon>Fungi</taxon>
        <taxon>Fungi incertae sedis</taxon>
        <taxon>Mucoromycota</taxon>
        <taxon>Glomeromycotina</taxon>
        <taxon>Glomeromycetes</taxon>
        <taxon>Glomerales</taxon>
        <taxon>Glomeraceae</taxon>
        <taxon>Glomus</taxon>
    </lineage>
</organism>
<accession>A0A397SM08</accession>
<keyword evidence="2" id="KW-1185">Reference proteome</keyword>
<name>A0A397SM08_9GLOM</name>